<evidence type="ECO:0000259" key="2">
    <source>
        <dbReference type="Pfam" id="PF16325"/>
    </source>
</evidence>
<organism evidence="3 4">
    <name type="scientific">Erwinia amylovora NBRC 12687 = CFBP 1232</name>
    <dbReference type="NCBI Taxonomy" id="1219359"/>
    <lineage>
        <taxon>Bacteria</taxon>
        <taxon>Pseudomonadati</taxon>
        <taxon>Pseudomonadota</taxon>
        <taxon>Gammaproteobacteria</taxon>
        <taxon>Enterobacterales</taxon>
        <taxon>Erwiniaceae</taxon>
        <taxon>Erwinia</taxon>
    </lineage>
</organism>
<comment type="caution">
    <text evidence="3">The sequence shown here is derived from an EMBL/GenBank/DDBJ whole genome shotgun (WGS) entry which is preliminary data.</text>
</comment>
<dbReference type="Proteomes" id="UP000013111">
    <property type="component" value="Unassembled WGS sequence"/>
</dbReference>
<feature type="chain" id="PRO_5032533590" evidence="1">
    <location>
        <begin position="24"/>
        <end position="118"/>
    </location>
</feature>
<dbReference type="AlphaFoldDB" id="A0A831ER79"/>
<dbReference type="GO" id="GO:0006508">
    <property type="term" value="P:proteolysis"/>
    <property type="evidence" value="ECO:0007669"/>
    <property type="project" value="UniProtKB-KW"/>
</dbReference>
<evidence type="ECO:0000256" key="1">
    <source>
        <dbReference type="SAM" id="SignalP"/>
    </source>
</evidence>
<keyword evidence="3" id="KW-0645">Protease</keyword>
<evidence type="ECO:0000313" key="3">
    <source>
        <dbReference type="EMBL" id="CCO94258.1"/>
    </source>
</evidence>
<feature type="signal peptide" evidence="1">
    <location>
        <begin position="1"/>
        <end position="23"/>
    </location>
</feature>
<keyword evidence="3" id="KW-0378">Hydrolase</keyword>
<protein>
    <submittedName>
        <fullName evidence="3">Uncharacterized protease yegQ</fullName>
        <ecNumber evidence="3">3.4.-.-</ecNumber>
    </submittedName>
</protein>
<reference evidence="3 4" key="1">
    <citation type="submission" date="2012-11" db="EMBL/GenBank/DDBJ databases">
        <authorList>
            <person name="Linke B."/>
        </authorList>
    </citation>
    <scope>NUCLEOTIDE SEQUENCE [LARGE SCALE GENOMIC DNA]</scope>
    <source>
        <strain evidence="4">CFBP 1232</strain>
    </source>
</reference>
<dbReference type="Gene3D" id="2.40.30.10">
    <property type="entry name" value="Translation factors"/>
    <property type="match status" value="1"/>
</dbReference>
<sequence>MTAIGMMIAAISFLSAGSLSANAGQRRGPLAQVDVKNKFSEGDSLELMAPAGNMHFTQQGMESGEARQTEVASGNGRLIWLPLPEEVDLSWALLMLNLSGGYPPARATEFAKKVSSGD</sequence>
<gene>
    <name evidence="3" type="ORF">BN437_2339</name>
</gene>
<accession>A0A831ER79</accession>
<feature type="domain" description="Peptidase family U32 C-terminal" evidence="2">
    <location>
        <begin position="27"/>
        <end position="88"/>
    </location>
</feature>
<reference evidence="3 4" key="2">
    <citation type="submission" date="2013-04" db="EMBL/GenBank/DDBJ databases">
        <title>Comparative genomics of 12 strains of Erwinia amylovora identifies a pan-genome with a large conserved core and provides insights into host specificity.</title>
        <authorList>
            <person name="Mann R.A."/>
            <person name="Smits T.H.M."/>
            <person name="Buehlmann A."/>
            <person name="Blom J."/>
            <person name="Goesmann A."/>
            <person name="Frey J.E."/>
            <person name="Plummer K.M."/>
            <person name="Beer S.V."/>
            <person name="Luck J."/>
            <person name="Duffy B."/>
            <person name="Rodoni B."/>
        </authorList>
    </citation>
    <scope>NUCLEOTIDE SEQUENCE [LARGE SCALE GENOMIC DNA]</scope>
    <source>
        <strain evidence="4">CFBP 1232</strain>
    </source>
</reference>
<dbReference type="EMBL" id="CAPB01000023">
    <property type="protein sequence ID" value="CCO94258.1"/>
    <property type="molecule type" value="Genomic_DNA"/>
</dbReference>
<dbReference type="EC" id="3.4.-.-" evidence="3"/>
<proteinExistence type="predicted"/>
<evidence type="ECO:0000313" key="4">
    <source>
        <dbReference type="Proteomes" id="UP000013111"/>
    </source>
</evidence>
<dbReference type="GO" id="GO:0008233">
    <property type="term" value="F:peptidase activity"/>
    <property type="evidence" value="ECO:0007669"/>
    <property type="project" value="UniProtKB-KW"/>
</dbReference>
<dbReference type="Pfam" id="PF16325">
    <property type="entry name" value="Peptidase_U32_C"/>
    <property type="match status" value="1"/>
</dbReference>
<dbReference type="InterPro" id="IPR032525">
    <property type="entry name" value="Peptidase_U32_C"/>
</dbReference>
<name>A0A831ER79_ERWAM</name>
<keyword evidence="1" id="KW-0732">Signal</keyword>